<keyword evidence="6" id="KW-0805">Transcription regulation</keyword>
<protein>
    <recommendedName>
        <fullName evidence="8">Inositol-1-monophosphatase</fullName>
        <ecNumber evidence="8">3.1.3.25</ecNumber>
    </recommendedName>
</protein>
<evidence type="ECO:0000313" key="9">
    <source>
        <dbReference type="EMBL" id="MFK7160827.1"/>
    </source>
</evidence>
<dbReference type="PANTHER" id="PTHR20854">
    <property type="entry name" value="INOSITOL MONOPHOSPHATASE"/>
    <property type="match status" value="1"/>
</dbReference>
<accession>A0ABW8PZM0</accession>
<gene>
    <name evidence="9" type="ORF">V6U78_07230</name>
</gene>
<keyword evidence="7 8" id="KW-0460">Magnesium</keyword>
<evidence type="ECO:0000256" key="1">
    <source>
        <dbReference type="ARBA" id="ARBA00001033"/>
    </source>
</evidence>
<evidence type="ECO:0000256" key="2">
    <source>
        <dbReference type="ARBA" id="ARBA00001946"/>
    </source>
</evidence>
<reference evidence="9 10" key="1">
    <citation type="submission" date="2024-02" db="EMBL/GenBank/DDBJ databases">
        <title>Marinospirillum sp. MEB 164 isolated from Lonar lake sediment.</title>
        <authorList>
            <person name="Joshi A."/>
            <person name="Thite S."/>
        </authorList>
    </citation>
    <scope>NUCLEOTIDE SEQUENCE [LARGE SCALE GENOMIC DNA]</scope>
    <source>
        <strain evidence="9 10">MEB164</strain>
    </source>
</reference>
<keyword evidence="4 8" id="KW-0479">Metal-binding</keyword>
<comment type="caution">
    <text evidence="9">The sequence shown here is derived from an EMBL/GenBank/DDBJ whole genome shotgun (WGS) entry which is preliminary data.</text>
</comment>
<keyword evidence="6" id="KW-0804">Transcription</keyword>
<dbReference type="Gene3D" id="3.30.540.10">
    <property type="entry name" value="Fructose-1,6-Bisphosphatase, subunit A, domain 1"/>
    <property type="match status" value="1"/>
</dbReference>
<dbReference type="PROSITE" id="PS00629">
    <property type="entry name" value="IMP_1"/>
    <property type="match status" value="1"/>
</dbReference>
<keyword evidence="10" id="KW-1185">Reference proteome</keyword>
<dbReference type="InterPro" id="IPR020550">
    <property type="entry name" value="Inositol_monophosphatase_CS"/>
</dbReference>
<dbReference type="EC" id="3.1.3.25" evidence="8"/>
<name>A0ABW8PZM0_9GAMM</name>
<evidence type="ECO:0000256" key="3">
    <source>
        <dbReference type="ARBA" id="ARBA00009759"/>
    </source>
</evidence>
<sequence length="282" mass="30964">MNLISAFTASHPFSEEQVLARHQKALELARLAGEQLIAARASGQFSTEFKDHHELVTSCDQQVDAFLTQALQAAFPEDVILSEELAPDTQAAEAAEALWILDPIDGTVNFAHGQVHVAVSIGFYHRGQPLIGVVHAPFLQETYTAIRGQGAFLNGEPIAVSGLSHFRNALIATGFPYEKSQLSHLINRLAYLLPECQDIRRCGSAALDLCHVAQGRLDGYYESLSLWDFAAAILIAEEAGAKLAHLYPDPHRSFYLDTRDWVVSTPDIHQDLIELLLEADAP</sequence>
<keyword evidence="6" id="KW-0889">Transcription antitermination</keyword>
<evidence type="ECO:0000256" key="5">
    <source>
        <dbReference type="ARBA" id="ARBA00022801"/>
    </source>
</evidence>
<dbReference type="InterPro" id="IPR000760">
    <property type="entry name" value="Inositol_monophosphatase-like"/>
</dbReference>
<evidence type="ECO:0000256" key="6">
    <source>
        <dbReference type="ARBA" id="ARBA00022814"/>
    </source>
</evidence>
<dbReference type="PANTHER" id="PTHR20854:SF4">
    <property type="entry name" value="INOSITOL-1-MONOPHOSPHATASE-RELATED"/>
    <property type="match status" value="1"/>
</dbReference>
<dbReference type="Pfam" id="PF00459">
    <property type="entry name" value="Inositol_P"/>
    <property type="match status" value="1"/>
</dbReference>
<dbReference type="Proteomes" id="UP001621714">
    <property type="component" value="Unassembled WGS sequence"/>
</dbReference>
<comment type="cofactor">
    <cofactor evidence="2 8">
        <name>Mg(2+)</name>
        <dbReference type="ChEBI" id="CHEBI:18420"/>
    </cofactor>
</comment>
<dbReference type="Gene3D" id="3.40.190.80">
    <property type="match status" value="1"/>
</dbReference>
<dbReference type="EMBL" id="JBANFI010000004">
    <property type="protein sequence ID" value="MFK7160827.1"/>
    <property type="molecule type" value="Genomic_DNA"/>
</dbReference>
<organism evidence="9 10">
    <name type="scientific">Marinospirillum alkalitolerans</name>
    <dbReference type="NCBI Taxonomy" id="3123374"/>
    <lineage>
        <taxon>Bacteria</taxon>
        <taxon>Pseudomonadati</taxon>
        <taxon>Pseudomonadota</taxon>
        <taxon>Gammaproteobacteria</taxon>
        <taxon>Oceanospirillales</taxon>
        <taxon>Oceanospirillaceae</taxon>
        <taxon>Marinospirillum</taxon>
    </lineage>
</organism>
<dbReference type="GO" id="GO:0016787">
    <property type="term" value="F:hydrolase activity"/>
    <property type="evidence" value="ECO:0007669"/>
    <property type="project" value="UniProtKB-KW"/>
</dbReference>
<evidence type="ECO:0000256" key="8">
    <source>
        <dbReference type="RuleBase" id="RU364068"/>
    </source>
</evidence>
<proteinExistence type="inferred from homology"/>
<evidence type="ECO:0000256" key="4">
    <source>
        <dbReference type="ARBA" id="ARBA00022723"/>
    </source>
</evidence>
<dbReference type="PROSITE" id="PS00630">
    <property type="entry name" value="IMP_2"/>
    <property type="match status" value="1"/>
</dbReference>
<dbReference type="SUPFAM" id="SSF56655">
    <property type="entry name" value="Carbohydrate phosphatase"/>
    <property type="match status" value="1"/>
</dbReference>
<evidence type="ECO:0000313" key="10">
    <source>
        <dbReference type="Proteomes" id="UP001621714"/>
    </source>
</evidence>
<evidence type="ECO:0000256" key="7">
    <source>
        <dbReference type="ARBA" id="ARBA00022842"/>
    </source>
</evidence>
<dbReference type="PRINTS" id="PR00377">
    <property type="entry name" value="IMPHPHTASES"/>
</dbReference>
<dbReference type="CDD" id="cd01639">
    <property type="entry name" value="IMPase"/>
    <property type="match status" value="1"/>
</dbReference>
<dbReference type="RefSeq" id="WP_405338924.1">
    <property type="nucleotide sequence ID" value="NZ_JBANFI010000004.1"/>
</dbReference>
<comment type="catalytic activity">
    <reaction evidence="1 8">
        <text>a myo-inositol phosphate + H2O = myo-inositol + phosphate</text>
        <dbReference type="Rhea" id="RHEA:24056"/>
        <dbReference type="ChEBI" id="CHEBI:15377"/>
        <dbReference type="ChEBI" id="CHEBI:17268"/>
        <dbReference type="ChEBI" id="CHEBI:43474"/>
        <dbReference type="ChEBI" id="CHEBI:84139"/>
        <dbReference type="EC" id="3.1.3.25"/>
    </reaction>
</comment>
<dbReference type="InterPro" id="IPR033942">
    <property type="entry name" value="IMPase"/>
</dbReference>
<comment type="similarity">
    <text evidence="3 8">Belongs to the inositol monophosphatase superfamily.</text>
</comment>
<keyword evidence="5 8" id="KW-0378">Hydrolase</keyword>
<dbReference type="InterPro" id="IPR020583">
    <property type="entry name" value="Inositol_monoP_metal-BS"/>
</dbReference>